<keyword evidence="1" id="KW-0732">Signal</keyword>
<evidence type="ECO:0000313" key="2">
    <source>
        <dbReference type="EMBL" id="PZO46349.1"/>
    </source>
</evidence>
<dbReference type="AlphaFoldDB" id="A0A2W4WWL3"/>
<accession>A0A2W4WWL3</accession>
<evidence type="ECO:0000256" key="1">
    <source>
        <dbReference type="SAM" id="SignalP"/>
    </source>
</evidence>
<comment type="caution">
    <text evidence="2">The sequence shown here is derived from an EMBL/GenBank/DDBJ whole genome shotgun (WGS) entry which is preliminary data.</text>
</comment>
<sequence length="284" mass="30337">MNSSKGLFGKLALFGLPVVAISTLFTPAANAEYPCGSAGPGEVVVGSTQGGGGVASVLLCDTDPNYQDYQDYSESGDSSYYDPEFAALEFQSAAALLQLQQQADLLQDPDYLRYLSGGWTLFPSVQSEATPGEYCLASFFKASMDPAANNAPVMVNFSGPGGDYEGALLTFAADAIPKPETMQMISVTLIQNDYPPTTVQAFNYSVPDLPFGVISFAVPTIDAALDGMEDVQSFDVQIAGRSVARTTWHSGLQVRDEFRKCLDGQPYSVTNIDIVPERLKTAQP</sequence>
<protein>
    <submittedName>
        <fullName evidence="2">Uncharacterized protein</fullName>
    </submittedName>
</protein>
<reference evidence="3" key="1">
    <citation type="submission" date="2018-04" db="EMBL/GenBank/DDBJ databases">
        <authorList>
            <person name="Cornet L."/>
        </authorList>
    </citation>
    <scope>NUCLEOTIDE SEQUENCE [LARGE SCALE GENOMIC DNA]</scope>
</reference>
<dbReference type="Proteomes" id="UP000249794">
    <property type="component" value="Unassembled WGS sequence"/>
</dbReference>
<organism evidence="2 3">
    <name type="scientific">Phormidesmis priestleyi</name>
    <dbReference type="NCBI Taxonomy" id="268141"/>
    <lineage>
        <taxon>Bacteria</taxon>
        <taxon>Bacillati</taxon>
        <taxon>Cyanobacteriota</taxon>
        <taxon>Cyanophyceae</taxon>
        <taxon>Leptolyngbyales</taxon>
        <taxon>Leptolyngbyaceae</taxon>
        <taxon>Phormidesmis</taxon>
    </lineage>
</organism>
<evidence type="ECO:0000313" key="3">
    <source>
        <dbReference type="Proteomes" id="UP000249794"/>
    </source>
</evidence>
<reference evidence="2 3" key="2">
    <citation type="submission" date="2018-06" db="EMBL/GenBank/DDBJ databases">
        <title>Metagenomic assembly of (sub)arctic Cyanobacteria and their associated microbiome from non-axenic cultures.</title>
        <authorList>
            <person name="Baurain D."/>
        </authorList>
    </citation>
    <scope>NUCLEOTIDE SEQUENCE [LARGE SCALE GENOMIC DNA]</scope>
    <source>
        <strain evidence="2">ULC027bin1</strain>
    </source>
</reference>
<gene>
    <name evidence="2" type="ORF">DCF15_20435</name>
</gene>
<feature type="signal peptide" evidence="1">
    <location>
        <begin position="1"/>
        <end position="31"/>
    </location>
</feature>
<feature type="chain" id="PRO_5016115359" evidence="1">
    <location>
        <begin position="32"/>
        <end position="284"/>
    </location>
</feature>
<proteinExistence type="predicted"/>
<name>A0A2W4WWL3_9CYAN</name>
<dbReference type="EMBL" id="QBMP01000314">
    <property type="protein sequence ID" value="PZO46349.1"/>
    <property type="molecule type" value="Genomic_DNA"/>
</dbReference>